<evidence type="ECO:0000256" key="2">
    <source>
        <dbReference type="ARBA" id="ARBA00022692"/>
    </source>
</evidence>
<feature type="transmembrane region" description="Helical" evidence="6">
    <location>
        <begin position="87"/>
        <end position="105"/>
    </location>
</feature>
<dbReference type="InterPro" id="IPR007568">
    <property type="entry name" value="RTA1"/>
</dbReference>
<dbReference type="Pfam" id="PF04479">
    <property type="entry name" value="RTA1"/>
    <property type="match status" value="1"/>
</dbReference>
<feature type="region of interest" description="Disordered" evidence="5">
    <location>
        <begin position="300"/>
        <end position="321"/>
    </location>
</feature>
<keyword evidence="2 6" id="KW-0812">Transmembrane</keyword>
<reference evidence="7 8" key="1">
    <citation type="submission" date="2024-04" db="EMBL/GenBank/DDBJ databases">
        <title>Phyllosticta paracitricarpa is synonymous to the EU quarantine fungus P. citricarpa based on phylogenomic analyses.</title>
        <authorList>
            <consortium name="Lawrence Berkeley National Laboratory"/>
            <person name="Van Ingen-Buijs V.A."/>
            <person name="Van Westerhoven A.C."/>
            <person name="Haridas S."/>
            <person name="Skiadas P."/>
            <person name="Martin F."/>
            <person name="Groenewald J.Z."/>
            <person name="Crous P.W."/>
            <person name="Seidl M.F."/>
        </authorList>
    </citation>
    <scope>NUCLEOTIDE SEQUENCE [LARGE SCALE GENOMIC DNA]</scope>
    <source>
        <strain evidence="7 8">CBS 122670</strain>
    </source>
</reference>
<comment type="caution">
    <text evidence="7">The sequence shown here is derived from an EMBL/GenBank/DDBJ whole genome shotgun (WGS) entry which is preliminary data.</text>
</comment>
<keyword evidence="4 6" id="KW-0472">Membrane</keyword>
<dbReference type="PANTHER" id="PTHR31465">
    <property type="entry name" value="PROTEIN RTA1-RELATED"/>
    <property type="match status" value="1"/>
</dbReference>
<evidence type="ECO:0000256" key="4">
    <source>
        <dbReference type="ARBA" id="ARBA00023136"/>
    </source>
</evidence>
<protein>
    <submittedName>
        <fullName evidence="7">RTA1 like protein-domain-containing protein</fullName>
    </submittedName>
</protein>
<dbReference type="EMBL" id="JBBPDW010000007">
    <property type="protein sequence ID" value="KAK7550889.1"/>
    <property type="molecule type" value="Genomic_DNA"/>
</dbReference>
<accession>A0ABR1MJD0</accession>
<feature type="transmembrane region" description="Helical" evidence="6">
    <location>
        <begin position="126"/>
        <end position="148"/>
    </location>
</feature>
<evidence type="ECO:0000313" key="8">
    <source>
        <dbReference type="Proteomes" id="UP001365128"/>
    </source>
</evidence>
<dbReference type="PANTHER" id="PTHR31465:SF8">
    <property type="entry name" value="DOMAIN PROTEIN, PUTATIVE (AFU_ORTHOLOGUE AFUA_6G14140)-RELATED"/>
    <property type="match status" value="1"/>
</dbReference>
<sequence length="321" mass="35393">MSDECTVSTCPIAASTLGYRPNIFSSVFFMSFFGIAAGVQLLQCLRYRLWFFSVAMVLGCLCEVGGYPGRLMLHHDPFSQSGFNLQIVLLTIAPAFLSAAIYLMLKHLVLAYSPSLSRIPPAWYTWIFIPCDLISLVLQAAGGGMAATADLSDKDMLDAGNDIMMAGLSFQVFTLAIFAILSAEFAWRVRRCDVSQMNDKTIALRGSMRFKVFLAALVVAFWGIMFRCIYRIVEMAGGWGNPIMQDEVSFIILDPMLCALAVLVLTLWHPGYCFNYRVVNADILDVEKAAGQERRLSEASTRLAASDSSVFDGPKKEGADE</sequence>
<name>A0ABR1MJD0_9PEZI</name>
<evidence type="ECO:0000256" key="1">
    <source>
        <dbReference type="ARBA" id="ARBA00004141"/>
    </source>
</evidence>
<proteinExistence type="predicted"/>
<gene>
    <name evidence="7" type="ORF">IWX46DRAFT_428147</name>
</gene>
<dbReference type="Proteomes" id="UP001365128">
    <property type="component" value="Unassembled WGS sequence"/>
</dbReference>
<comment type="subcellular location">
    <subcellularLocation>
        <location evidence="1">Membrane</location>
        <topology evidence="1">Multi-pass membrane protein</topology>
    </subcellularLocation>
</comment>
<feature type="transmembrane region" description="Helical" evidence="6">
    <location>
        <begin position="23"/>
        <end position="42"/>
    </location>
</feature>
<evidence type="ECO:0000256" key="5">
    <source>
        <dbReference type="SAM" id="MobiDB-lite"/>
    </source>
</evidence>
<feature type="transmembrane region" description="Helical" evidence="6">
    <location>
        <begin position="248"/>
        <end position="268"/>
    </location>
</feature>
<evidence type="ECO:0000313" key="7">
    <source>
        <dbReference type="EMBL" id="KAK7550889.1"/>
    </source>
</evidence>
<feature type="transmembrane region" description="Helical" evidence="6">
    <location>
        <begin position="49"/>
        <end position="67"/>
    </location>
</feature>
<feature type="transmembrane region" description="Helical" evidence="6">
    <location>
        <begin position="168"/>
        <end position="189"/>
    </location>
</feature>
<feature type="transmembrane region" description="Helical" evidence="6">
    <location>
        <begin position="210"/>
        <end position="233"/>
    </location>
</feature>
<keyword evidence="8" id="KW-1185">Reference proteome</keyword>
<organism evidence="7 8">
    <name type="scientific">Phyllosticta citricarpa</name>
    <dbReference type="NCBI Taxonomy" id="55181"/>
    <lineage>
        <taxon>Eukaryota</taxon>
        <taxon>Fungi</taxon>
        <taxon>Dikarya</taxon>
        <taxon>Ascomycota</taxon>
        <taxon>Pezizomycotina</taxon>
        <taxon>Dothideomycetes</taxon>
        <taxon>Dothideomycetes incertae sedis</taxon>
        <taxon>Botryosphaeriales</taxon>
        <taxon>Phyllostictaceae</taxon>
        <taxon>Phyllosticta</taxon>
    </lineage>
</organism>
<evidence type="ECO:0000256" key="3">
    <source>
        <dbReference type="ARBA" id="ARBA00022989"/>
    </source>
</evidence>
<evidence type="ECO:0000256" key="6">
    <source>
        <dbReference type="SAM" id="Phobius"/>
    </source>
</evidence>
<keyword evidence="3 6" id="KW-1133">Transmembrane helix</keyword>